<name>A0A7K1V2M1_9NOCA</name>
<accession>A0A7K1V2M1</accession>
<proteinExistence type="predicted"/>
<comment type="caution">
    <text evidence="1">The sequence shown here is derived from an EMBL/GenBank/DDBJ whole genome shotgun (WGS) entry which is preliminary data.</text>
</comment>
<organism evidence="1 2">
    <name type="scientific">Nocardia terrae</name>
    <dbReference type="NCBI Taxonomy" id="2675851"/>
    <lineage>
        <taxon>Bacteria</taxon>
        <taxon>Bacillati</taxon>
        <taxon>Actinomycetota</taxon>
        <taxon>Actinomycetes</taxon>
        <taxon>Mycobacteriales</taxon>
        <taxon>Nocardiaceae</taxon>
        <taxon>Nocardia</taxon>
    </lineage>
</organism>
<dbReference type="RefSeq" id="WP_157390414.1">
    <property type="nucleotide sequence ID" value="NZ_WRPP01000005.1"/>
</dbReference>
<dbReference type="EMBL" id="WRPP01000005">
    <property type="protein sequence ID" value="MVU80855.1"/>
    <property type="molecule type" value="Genomic_DNA"/>
</dbReference>
<keyword evidence="2" id="KW-1185">Reference proteome</keyword>
<evidence type="ECO:0000313" key="1">
    <source>
        <dbReference type="EMBL" id="MVU80855.1"/>
    </source>
</evidence>
<dbReference type="AlphaFoldDB" id="A0A7K1V2M1"/>
<gene>
    <name evidence="1" type="ORF">GPX89_26830</name>
</gene>
<evidence type="ECO:0000313" key="2">
    <source>
        <dbReference type="Proteomes" id="UP000466794"/>
    </source>
</evidence>
<sequence length="73" mass="8559">MADTSGARMTDTDIRQFFELLQRWCDTELDQFAGLIIPTRYGDVYATFGRERFTETPMDLYERPRAEWLGDNG</sequence>
<reference evidence="1 2" key="1">
    <citation type="submission" date="2019-12" db="EMBL/GenBank/DDBJ databases">
        <title>Nocardia sp. nov. ET3-3 isolated from soil.</title>
        <authorList>
            <person name="Kanchanasin P."/>
            <person name="Tanasupawat S."/>
            <person name="Yuki M."/>
            <person name="Kudo T."/>
        </authorList>
    </citation>
    <scope>NUCLEOTIDE SEQUENCE [LARGE SCALE GENOMIC DNA]</scope>
    <source>
        <strain evidence="1 2">ET3-3</strain>
    </source>
</reference>
<dbReference type="Proteomes" id="UP000466794">
    <property type="component" value="Unassembled WGS sequence"/>
</dbReference>
<protein>
    <submittedName>
        <fullName evidence="1">Uncharacterized protein</fullName>
    </submittedName>
</protein>